<evidence type="ECO:0000313" key="3">
    <source>
        <dbReference type="Proteomes" id="UP000051820"/>
    </source>
</evidence>
<evidence type="ECO:0000259" key="1">
    <source>
        <dbReference type="PROSITE" id="PS50883"/>
    </source>
</evidence>
<accession>A0A0R1W8U1</accession>
<dbReference type="PATRIC" id="fig|1423807.3.peg.2560"/>
<dbReference type="PROSITE" id="PS50883">
    <property type="entry name" value="EAL"/>
    <property type="match status" value="1"/>
</dbReference>
<sequence length="220" mass="25496">MHTFFGQPKFHSNRLGQGPIGYELFLREFKDGLWQLPEDFSRITSEELEKLLNSTIADLPANIELLSFNLEQDQFINPNYIDMVRRVQSKTDIDIYTELTERITPGVTENQLYDGAKMFHDRGLLVCIDDVGTGENSPELVNYLNPFIDEYKFAFQGFRPFDDINKVTSQLDYWYDLSNENNKMLAIEGLETAHDMEVIGKEYPCYVVQGYYTGKPAIMK</sequence>
<reference evidence="2 3" key="1">
    <citation type="journal article" date="2015" name="Genome Announc.">
        <title>Expanding the biotechnology potential of lactobacilli through comparative genomics of 213 strains and associated genera.</title>
        <authorList>
            <person name="Sun Z."/>
            <person name="Harris H.M."/>
            <person name="McCann A."/>
            <person name="Guo C."/>
            <person name="Argimon S."/>
            <person name="Zhang W."/>
            <person name="Yang X."/>
            <person name="Jeffery I.B."/>
            <person name="Cooney J.C."/>
            <person name="Kagawa T.F."/>
            <person name="Liu W."/>
            <person name="Song Y."/>
            <person name="Salvetti E."/>
            <person name="Wrobel A."/>
            <person name="Rasinkangas P."/>
            <person name="Parkhill J."/>
            <person name="Rea M.C."/>
            <person name="O'Sullivan O."/>
            <person name="Ritari J."/>
            <person name="Douillard F.P."/>
            <person name="Paul Ross R."/>
            <person name="Yang R."/>
            <person name="Briner A.E."/>
            <person name="Felis G.E."/>
            <person name="de Vos W.M."/>
            <person name="Barrangou R."/>
            <person name="Klaenhammer T.R."/>
            <person name="Caufield P.W."/>
            <person name="Cui Y."/>
            <person name="Zhang H."/>
            <person name="O'Toole P.W."/>
        </authorList>
    </citation>
    <scope>NUCLEOTIDE SEQUENCE [LARGE SCALE GENOMIC DNA]</scope>
    <source>
        <strain evidence="2 3">DSM 5007</strain>
    </source>
</reference>
<dbReference type="InterPro" id="IPR035919">
    <property type="entry name" value="EAL_sf"/>
</dbReference>
<dbReference type="AlphaFoldDB" id="A0A0R1W8U1"/>
<keyword evidence="3" id="KW-1185">Reference proteome</keyword>
<dbReference type="OrthoDB" id="2315942at2"/>
<dbReference type="EMBL" id="AZGF01000009">
    <property type="protein sequence ID" value="KRM12292.1"/>
    <property type="molecule type" value="Genomic_DNA"/>
</dbReference>
<dbReference type="eggNOG" id="COG2200">
    <property type="taxonomic scope" value="Bacteria"/>
</dbReference>
<comment type="caution">
    <text evidence="2">The sequence shown here is derived from an EMBL/GenBank/DDBJ whole genome shotgun (WGS) entry which is preliminary data.</text>
</comment>
<dbReference type="SUPFAM" id="SSF141868">
    <property type="entry name" value="EAL domain-like"/>
    <property type="match status" value="1"/>
</dbReference>
<dbReference type="STRING" id="1423807.FD16_GL002477"/>
<dbReference type="InterPro" id="IPR001633">
    <property type="entry name" value="EAL_dom"/>
</dbReference>
<dbReference type="Pfam" id="PF00563">
    <property type="entry name" value="EAL"/>
    <property type="match status" value="1"/>
</dbReference>
<dbReference type="Gene3D" id="3.20.20.450">
    <property type="entry name" value="EAL domain"/>
    <property type="match status" value="1"/>
</dbReference>
<evidence type="ECO:0000313" key="2">
    <source>
        <dbReference type="EMBL" id="KRM12292.1"/>
    </source>
</evidence>
<proteinExistence type="predicted"/>
<organism evidence="2 3">
    <name type="scientific">Paucilactobacillus suebicus DSM 5007 = KCTC 3549</name>
    <dbReference type="NCBI Taxonomy" id="1423807"/>
    <lineage>
        <taxon>Bacteria</taxon>
        <taxon>Bacillati</taxon>
        <taxon>Bacillota</taxon>
        <taxon>Bacilli</taxon>
        <taxon>Lactobacillales</taxon>
        <taxon>Lactobacillaceae</taxon>
        <taxon>Paucilactobacillus</taxon>
    </lineage>
</organism>
<dbReference type="RefSeq" id="WP_010621806.1">
    <property type="nucleotide sequence ID" value="NZ_AZGF01000009.1"/>
</dbReference>
<feature type="domain" description="EAL" evidence="1">
    <location>
        <begin position="1"/>
        <end position="220"/>
    </location>
</feature>
<protein>
    <submittedName>
        <fullName evidence="2">C-di-GMP-specific phosphodiesterase</fullName>
    </submittedName>
</protein>
<name>A0A0R1W8U1_9LACO</name>
<dbReference type="Proteomes" id="UP000051820">
    <property type="component" value="Unassembled WGS sequence"/>
</dbReference>
<gene>
    <name evidence="2" type="ORF">FD16_GL002477</name>
</gene>